<comment type="caution">
    <text evidence="3">The sequence shown here is derived from an EMBL/GenBank/DDBJ whole genome shotgun (WGS) entry which is preliminary data.</text>
</comment>
<feature type="domain" description="AraC-type arabinose-binding/dimerisation" evidence="2">
    <location>
        <begin position="30"/>
        <end position="96"/>
    </location>
</feature>
<dbReference type="Gene3D" id="2.60.120.10">
    <property type="entry name" value="Jelly Rolls"/>
    <property type="match status" value="1"/>
</dbReference>
<dbReference type="EMBL" id="DVNB01000062">
    <property type="protein sequence ID" value="HIU57342.1"/>
    <property type="molecule type" value="Genomic_DNA"/>
</dbReference>
<dbReference type="InterPro" id="IPR037923">
    <property type="entry name" value="HTH-like"/>
</dbReference>
<evidence type="ECO:0000259" key="2">
    <source>
        <dbReference type="Pfam" id="PF02311"/>
    </source>
</evidence>
<dbReference type="SUPFAM" id="SSF51215">
    <property type="entry name" value="Regulatory protein AraC"/>
    <property type="match status" value="1"/>
</dbReference>
<reference evidence="3" key="2">
    <citation type="journal article" date="2021" name="PeerJ">
        <title>Extensive microbial diversity within the chicken gut microbiome revealed by metagenomics and culture.</title>
        <authorList>
            <person name="Gilroy R."/>
            <person name="Ravi A."/>
            <person name="Getino M."/>
            <person name="Pursley I."/>
            <person name="Horton D.L."/>
            <person name="Alikhan N.F."/>
            <person name="Baker D."/>
            <person name="Gharbi K."/>
            <person name="Hall N."/>
            <person name="Watson M."/>
            <person name="Adriaenssens E.M."/>
            <person name="Foster-Nyarko E."/>
            <person name="Jarju S."/>
            <person name="Secka A."/>
            <person name="Antonio M."/>
            <person name="Oren A."/>
            <person name="Chaudhuri R.R."/>
            <person name="La Ragione R."/>
            <person name="Hildebrand F."/>
            <person name="Pallen M.J."/>
        </authorList>
    </citation>
    <scope>NUCLEOTIDE SEQUENCE</scope>
    <source>
        <strain evidence="3">USAMLcec3-3695</strain>
    </source>
</reference>
<feature type="non-terminal residue" evidence="3">
    <location>
        <position position="166"/>
    </location>
</feature>
<evidence type="ECO:0000313" key="3">
    <source>
        <dbReference type="EMBL" id="HIU57342.1"/>
    </source>
</evidence>
<dbReference type="InterPro" id="IPR014710">
    <property type="entry name" value="RmlC-like_jellyroll"/>
</dbReference>
<reference evidence="3" key="1">
    <citation type="submission" date="2020-10" db="EMBL/GenBank/DDBJ databases">
        <authorList>
            <person name="Gilroy R."/>
        </authorList>
    </citation>
    <scope>NUCLEOTIDE SEQUENCE</scope>
    <source>
        <strain evidence="3">USAMLcec3-3695</strain>
    </source>
</reference>
<dbReference type="GO" id="GO:0006355">
    <property type="term" value="P:regulation of DNA-templated transcription"/>
    <property type="evidence" value="ECO:0007669"/>
    <property type="project" value="InterPro"/>
</dbReference>
<evidence type="ECO:0000313" key="4">
    <source>
        <dbReference type="Proteomes" id="UP000824109"/>
    </source>
</evidence>
<name>A0A9D1MC69_9FIRM</name>
<protein>
    <submittedName>
        <fullName evidence="3">AraC family ligand binding domain-containing protein</fullName>
    </submittedName>
</protein>
<organism evidence="3 4">
    <name type="scientific">Candidatus Ornithomonoglobus merdipullorum</name>
    <dbReference type="NCBI Taxonomy" id="2840895"/>
    <lineage>
        <taxon>Bacteria</taxon>
        <taxon>Bacillati</taxon>
        <taxon>Bacillota</taxon>
        <taxon>Clostridia</taxon>
        <taxon>Candidatus Ornithomonoglobus</taxon>
    </lineage>
</organism>
<dbReference type="Pfam" id="PF02311">
    <property type="entry name" value="AraC_binding"/>
    <property type="match status" value="1"/>
</dbReference>
<gene>
    <name evidence="3" type="ORF">IAA61_05970</name>
</gene>
<sequence>MDVHNKNQILNQLISKLETEFILIDHGLCPDWSRDTHRRRRDTIYLILDGKGRITVNGETLYPRSGNMVLLPKNSMVSLYSENETCYNKYWCEFLMHFDGISLFDRLSFPYMIEPSDQGRALGLFERLDELHLKTDAASAFLIKAALLELTAMFLENGERHYNTVK</sequence>
<keyword evidence="1" id="KW-0238">DNA-binding</keyword>
<dbReference type="Proteomes" id="UP000824109">
    <property type="component" value="Unassembled WGS sequence"/>
</dbReference>
<dbReference type="GO" id="GO:0003677">
    <property type="term" value="F:DNA binding"/>
    <property type="evidence" value="ECO:0007669"/>
    <property type="project" value="UniProtKB-KW"/>
</dbReference>
<evidence type="ECO:0000256" key="1">
    <source>
        <dbReference type="ARBA" id="ARBA00023125"/>
    </source>
</evidence>
<accession>A0A9D1MC69</accession>
<proteinExistence type="predicted"/>
<dbReference type="AlphaFoldDB" id="A0A9D1MC69"/>
<dbReference type="InterPro" id="IPR003313">
    <property type="entry name" value="AraC-bd"/>
</dbReference>